<dbReference type="SUPFAM" id="SSF55729">
    <property type="entry name" value="Acyl-CoA N-acyltransferases (Nat)"/>
    <property type="match status" value="1"/>
</dbReference>
<dbReference type="Pfam" id="PF13302">
    <property type="entry name" value="Acetyltransf_3"/>
    <property type="match status" value="1"/>
</dbReference>
<dbReference type="PANTHER" id="PTHR46067:SF27">
    <property type="entry name" value="ACYL-COA N-ACYLTRANSFERASES (NAT) SUPERFAMILY PROTEIN"/>
    <property type="match status" value="1"/>
</dbReference>
<feature type="domain" description="N-acetyltransferase" evidence="1">
    <location>
        <begin position="6"/>
        <end position="166"/>
    </location>
</feature>
<protein>
    <submittedName>
        <fullName evidence="2">Protein N-acetyltransferase, RimJ/RimL family</fullName>
    </submittedName>
</protein>
<dbReference type="PROSITE" id="PS51186">
    <property type="entry name" value="GNAT"/>
    <property type="match status" value="1"/>
</dbReference>
<reference evidence="3" key="1">
    <citation type="submission" date="2017-01" db="EMBL/GenBank/DDBJ databases">
        <authorList>
            <person name="Varghese N."/>
            <person name="Submissions S."/>
        </authorList>
    </citation>
    <scope>NUCLEOTIDE SEQUENCE [LARGE SCALE GENOMIC DNA]</scope>
    <source>
        <strain evidence="3">ATCC 12950</strain>
    </source>
</reference>
<accession>A0A1N6TL88</accession>
<proteinExistence type="predicted"/>
<dbReference type="CDD" id="cd04301">
    <property type="entry name" value="NAT_SF"/>
    <property type="match status" value="1"/>
</dbReference>
<dbReference type="Gene3D" id="3.40.630.30">
    <property type="match status" value="1"/>
</dbReference>
<dbReference type="OrthoDB" id="9814648at2"/>
<keyword evidence="2" id="KW-0808">Transferase</keyword>
<evidence type="ECO:0000259" key="1">
    <source>
        <dbReference type="PROSITE" id="PS51186"/>
    </source>
</evidence>
<dbReference type="PANTHER" id="PTHR46067">
    <property type="entry name" value="ACYL-COA N-ACYLTRANSFERASES (NAT) SUPERFAMILY PROTEIN"/>
    <property type="match status" value="1"/>
</dbReference>
<name>A0A1N6TL88_9ACTN</name>
<evidence type="ECO:0000313" key="2">
    <source>
        <dbReference type="EMBL" id="SIQ54162.1"/>
    </source>
</evidence>
<dbReference type="Proteomes" id="UP000186096">
    <property type="component" value="Unassembled WGS sequence"/>
</dbReference>
<dbReference type="AlphaFoldDB" id="A0A1N6TL88"/>
<dbReference type="RefSeq" id="WP_076432959.1">
    <property type="nucleotide sequence ID" value="NZ_FTNI01000002.1"/>
</dbReference>
<evidence type="ECO:0000313" key="3">
    <source>
        <dbReference type="Proteomes" id="UP000186096"/>
    </source>
</evidence>
<dbReference type="GO" id="GO:0016747">
    <property type="term" value="F:acyltransferase activity, transferring groups other than amino-acyl groups"/>
    <property type="evidence" value="ECO:0007669"/>
    <property type="project" value="InterPro"/>
</dbReference>
<dbReference type="InterPro" id="IPR000182">
    <property type="entry name" value="GNAT_dom"/>
</dbReference>
<dbReference type="EMBL" id="FTNI01000002">
    <property type="protein sequence ID" value="SIQ54162.1"/>
    <property type="molecule type" value="Genomic_DNA"/>
</dbReference>
<gene>
    <name evidence="2" type="ORF">SAMN05421833_102404</name>
</gene>
<dbReference type="STRING" id="58117.SAMN05421833_102404"/>
<keyword evidence="3" id="KW-1185">Reference proteome</keyword>
<organism evidence="2 3">
    <name type="scientific">Microbispora rosea</name>
    <dbReference type="NCBI Taxonomy" id="58117"/>
    <lineage>
        <taxon>Bacteria</taxon>
        <taxon>Bacillati</taxon>
        <taxon>Actinomycetota</taxon>
        <taxon>Actinomycetes</taxon>
        <taxon>Streptosporangiales</taxon>
        <taxon>Streptosporangiaceae</taxon>
        <taxon>Microbispora</taxon>
    </lineage>
</organism>
<dbReference type="InterPro" id="IPR016181">
    <property type="entry name" value="Acyl_CoA_acyltransferase"/>
</dbReference>
<sequence length="174" mass="19747">MSALEVRLRPVQEDDLDIFRRFVTEPGLIGLDWAGFRDAQAPARRYAKDGYLGEDDSRLIVEADGTAAGLVSWSARGVGLSRFWEIGIALLPDRRGRGVGWRAQAMLCDYLFTHTPVERIQAFTHPENIAEQKSLEKAGFTFEGVLRAVEFLRGQWRDGWMYSRLRSDPYPANL</sequence>